<dbReference type="PIRSF" id="PIRSF006221">
    <property type="entry name" value="Ketosamine-3-kinase"/>
    <property type="match status" value="1"/>
</dbReference>
<dbReference type="InterPro" id="IPR011009">
    <property type="entry name" value="Kinase-like_dom_sf"/>
</dbReference>
<dbReference type="AlphaFoldDB" id="A0A1Y3PLZ9"/>
<comment type="caution">
    <text evidence="3">The sequence shown here is derived from an EMBL/GenBank/DDBJ whole genome shotgun (WGS) entry which is preliminary data.</text>
</comment>
<dbReference type="PANTHER" id="PTHR12149:SF8">
    <property type="entry name" value="PROTEIN-RIBULOSAMINE 3-KINASE"/>
    <property type="match status" value="1"/>
</dbReference>
<evidence type="ECO:0000313" key="3">
    <source>
        <dbReference type="EMBL" id="OUM86148.1"/>
    </source>
</evidence>
<feature type="compositionally biased region" description="Basic and acidic residues" evidence="2">
    <location>
        <begin position="99"/>
        <end position="111"/>
    </location>
</feature>
<keyword evidence="1" id="KW-0808">Transferase</keyword>
<dbReference type="Gene3D" id="3.30.200.20">
    <property type="entry name" value="Phosphorylase Kinase, domain 1"/>
    <property type="match status" value="1"/>
</dbReference>
<feature type="region of interest" description="Disordered" evidence="2">
    <location>
        <begin position="75"/>
        <end position="113"/>
    </location>
</feature>
<dbReference type="GO" id="GO:0016301">
    <property type="term" value="F:kinase activity"/>
    <property type="evidence" value="ECO:0007669"/>
    <property type="project" value="UniProtKB-UniRule"/>
</dbReference>
<accession>A0A1Y3PLZ9</accession>
<organism evidence="3 4">
    <name type="scientific">Bacillus thermozeamaize</name>
    <dbReference type="NCBI Taxonomy" id="230954"/>
    <lineage>
        <taxon>Bacteria</taxon>
        <taxon>Bacillati</taxon>
        <taxon>Bacillota</taxon>
        <taxon>Bacilli</taxon>
        <taxon>Bacillales</taxon>
        <taxon>Bacillaceae</taxon>
        <taxon>Bacillus</taxon>
    </lineage>
</organism>
<protein>
    <recommendedName>
        <fullName evidence="5">Fructosamine kinase</fullName>
    </recommendedName>
</protein>
<name>A0A1Y3PLZ9_9BACI</name>
<dbReference type="PANTHER" id="PTHR12149">
    <property type="entry name" value="FRUCTOSAMINE 3 KINASE-RELATED PROTEIN"/>
    <property type="match status" value="1"/>
</dbReference>
<sequence length="321" mass="36049">MEQVQDRLKQETGAAVRLEKVVPVGGGSINQAYRLETTAGPFFLKVREDAPPAFFCREADGLRRLREAGAQVPEVVAVSDQADPGTGANRGDGATSSDDQYRQDAGRDAGPKGHGASFLILEWMPRGSWTPSRMRELGRQLALVHRKTEEAYGLEVDNFIGLLPQSNRRSADWPDFYREQRLGVQWRFALKMGRIAPSSLRAKRLERLLERLDEWLPARPPASVLHGDLWSGNVLPAADGRNLLIDPAVYAGHREVDLAFSEYFGGFSREFYEGYEEVYPLDSAYEDRKPLYQLYYILVHLNLFGEAYGPAVDAVLQRYVG</sequence>
<reference evidence="4" key="1">
    <citation type="submission" date="2016-06" db="EMBL/GenBank/DDBJ databases">
        <authorList>
            <person name="Nascimento L."/>
            <person name="Pereira R.V."/>
            <person name="Martins L.F."/>
            <person name="Quaggio R.B."/>
            <person name="Silva A.M."/>
            <person name="Setubal J.C."/>
        </authorList>
    </citation>
    <scope>NUCLEOTIDE SEQUENCE [LARGE SCALE GENOMIC DNA]</scope>
</reference>
<dbReference type="Proteomes" id="UP000196475">
    <property type="component" value="Unassembled WGS sequence"/>
</dbReference>
<dbReference type="Pfam" id="PF03881">
    <property type="entry name" value="Fructosamin_kin"/>
    <property type="match status" value="1"/>
</dbReference>
<dbReference type="InterPro" id="IPR016477">
    <property type="entry name" value="Fructo-/Ketosamine-3-kinase"/>
</dbReference>
<gene>
    <name evidence="3" type="ORF">BAA01_01320</name>
</gene>
<evidence type="ECO:0000313" key="4">
    <source>
        <dbReference type="Proteomes" id="UP000196475"/>
    </source>
</evidence>
<evidence type="ECO:0008006" key="5">
    <source>
        <dbReference type="Google" id="ProtNLM"/>
    </source>
</evidence>
<dbReference type="SUPFAM" id="SSF56112">
    <property type="entry name" value="Protein kinase-like (PK-like)"/>
    <property type="match status" value="1"/>
</dbReference>
<evidence type="ECO:0000256" key="2">
    <source>
        <dbReference type="SAM" id="MobiDB-lite"/>
    </source>
</evidence>
<dbReference type="EMBL" id="LZRT01000094">
    <property type="protein sequence ID" value="OUM86148.1"/>
    <property type="molecule type" value="Genomic_DNA"/>
</dbReference>
<dbReference type="Gene3D" id="3.90.1200.10">
    <property type="match status" value="1"/>
</dbReference>
<keyword evidence="1" id="KW-0418">Kinase</keyword>
<proteinExistence type="inferred from homology"/>
<comment type="similarity">
    <text evidence="1">Belongs to the fructosamine kinase family.</text>
</comment>
<evidence type="ECO:0000256" key="1">
    <source>
        <dbReference type="PIRNR" id="PIRNR006221"/>
    </source>
</evidence>